<protein>
    <submittedName>
        <fullName evidence="1">Uncharacterized protein</fullName>
    </submittedName>
</protein>
<dbReference type="RefSeq" id="WP_004161654.1">
    <property type="nucleotide sequence ID" value="NZ_HE973351.1"/>
</dbReference>
<evidence type="ECO:0000313" key="1">
    <source>
        <dbReference type="EMBL" id="CCI17504.1"/>
    </source>
</evidence>
<dbReference type="EMBL" id="CAIM01000208">
    <property type="protein sequence ID" value="CCI17504.1"/>
    <property type="molecule type" value="Genomic_DNA"/>
</dbReference>
<proteinExistence type="predicted"/>
<evidence type="ECO:0000313" key="2">
    <source>
        <dbReference type="Proteomes" id="UP000003613"/>
    </source>
</evidence>
<reference evidence="1 2" key="1">
    <citation type="submission" date="2012-04" db="EMBL/GenBank/DDBJ databases">
        <authorList>
            <person name="Genoscope - CEA"/>
        </authorList>
    </citation>
    <scope>NUCLEOTIDE SEQUENCE [LARGE SCALE GENOMIC DNA]</scope>
    <source>
        <strain evidence="1 2">9807</strain>
    </source>
</reference>
<dbReference type="HOGENOM" id="CLU_1904312_0_0_3"/>
<dbReference type="Proteomes" id="UP000003613">
    <property type="component" value="Unassembled WGS sequence"/>
</dbReference>
<accession>I4H630</accession>
<sequence length="133" mass="14962">MKPSLWAITLSQASEERLEDRVALIADYLGKTYKDSQWQILELDATGKWGGKLTLQLNDEEKLYLPYPDFFAILTEDGQVIDLEAAILVNDQPQFKIIIQDGSSVDVLGKGNLLPSEVLGSYKTSDPKLFLWN</sequence>
<comment type="caution">
    <text evidence="1">The sequence shown here is derived from an EMBL/GenBank/DDBJ whole genome shotgun (WGS) entry which is preliminary data.</text>
</comment>
<name>I4H630_MICAE</name>
<dbReference type="AlphaFoldDB" id="I4H630"/>
<organism evidence="1 2">
    <name type="scientific">Microcystis aeruginosa PCC 9807</name>
    <dbReference type="NCBI Taxonomy" id="1160283"/>
    <lineage>
        <taxon>Bacteria</taxon>
        <taxon>Bacillati</taxon>
        <taxon>Cyanobacteriota</taxon>
        <taxon>Cyanophyceae</taxon>
        <taxon>Oscillatoriophycideae</taxon>
        <taxon>Chroococcales</taxon>
        <taxon>Microcystaceae</taxon>
        <taxon>Microcystis</taxon>
    </lineage>
</organism>
<gene>
    <name evidence="1" type="ORF">MICAF_2860010</name>
</gene>